<name>A0A5C7IMM6_9ROSI</name>
<dbReference type="InterPro" id="IPR038765">
    <property type="entry name" value="Papain-like_cys_pep_sf"/>
</dbReference>
<keyword evidence="7" id="KW-1185">Reference proteome</keyword>
<dbReference type="EMBL" id="VAHF01000002">
    <property type="protein sequence ID" value="TXG70084.1"/>
    <property type="molecule type" value="Genomic_DNA"/>
</dbReference>
<feature type="domain" description="Ubiquitin-like protease family profile" evidence="5">
    <location>
        <begin position="1"/>
        <end position="118"/>
    </location>
</feature>
<dbReference type="OrthoDB" id="1899935at2759"/>
<dbReference type="Pfam" id="PF02902">
    <property type="entry name" value="Peptidase_C48"/>
    <property type="match status" value="1"/>
</dbReference>
<dbReference type="Gene3D" id="3.40.395.10">
    <property type="entry name" value="Adenoviral Proteinase, Chain A"/>
    <property type="match status" value="1"/>
</dbReference>
<comment type="similarity">
    <text evidence="1">Belongs to the peptidase C48 family.</text>
</comment>
<evidence type="ECO:0000259" key="5">
    <source>
        <dbReference type="PROSITE" id="PS50600"/>
    </source>
</evidence>
<evidence type="ECO:0000256" key="2">
    <source>
        <dbReference type="ARBA" id="ARBA00022670"/>
    </source>
</evidence>
<dbReference type="InterPro" id="IPR003653">
    <property type="entry name" value="Peptidase_C48_C"/>
</dbReference>
<gene>
    <name evidence="6" type="ORF">EZV62_005019</name>
</gene>
<dbReference type="AlphaFoldDB" id="A0A5C7IMM6"/>
<dbReference type="GO" id="GO:0008234">
    <property type="term" value="F:cysteine-type peptidase activity"/>
    <property type="evidence" value="ECO:0007669"/>
    <property type="project" value="InterPro"/>
</dbReference>
<dbReference type="GO" id="GO:0006508">
    <property type="term" value="P:proteolysis"/>
    <property type="evidence" value="ECO:0007669"/>
    <property type="project" value="UniProtKB-KW"/>
</dbReference>
<keyword evidence="3" id="KW-0378">Hydrolase</keyword>
<proteinExistence type="inferred from homology"/>
<feature type="region of interest" description="Disordered" evidence="4">
    <location>
        <begin position="1"/>
        <end position="24"/>
    </location>
</feature>
<evidence type="ECO:0000256" key="1">
    <source>
        <dbReference type="ARBA" id="ARBA00005234"/>
    </source>
</evidence>
<evidence type="ECO:0000256" key="3">
    <source>
        <dbReference type="ARBA" id="ARBA00022801"/>
    </source>
</evidence>
<keyword evidence="2" id="KW-0645">Protease</keyword>
<sequence>MDPLLPTHEEDEEGLSEVDPCSIGNRNSRGSTKLRWLKRNHWMLVIMDPHDFMVYFLDSHSNKPCQNLKNFTSLAFTMFVDKIGKKDSKCITWRMIKCPQQPTGVECGYYMMRYMKDIVANHQNVLIMEKFNRRNTYSQAEIDDRSQIRVGRICWKVLLDIIYFLYEFADSVECPRQLCFSN</sequence>
<evidence type="ECO:0000256" key="4">
    <source>
        <dbReference type="SAM" id="MobiDB-lite"/>
    </source>
</evidence>
<dbReference type="PROSITE" id="PS50600">
    <property type="entry name" value="ULP_PROTEASE"/>
    <property type="match status" value="1"/>
</dbReference>
<comment type="caution">
    <text evidence="6">The sequence shown here is derived from an EMBL/GenBank/DDBJ whole genome shotgun (WGS) entry which is preliminary data.</text>
</comment>
<organism evidence="6 7">
    <name type="scientific">Acer yangbiense</name>
    <dbReference type="NCBI Taxonomy" id="1000413"/>
    <lineage>
        <taxon>Eukaryota</taxon>
        <taxon>Viridiplantae</taxon>
        <taxon>Streptophyta</taxon>
        <taxon>Embryophyta</taxon>
        <taxon>Tracheophyta</taxon>
        <taxon>Spermatophyta</taxon>
        <taxon>Magnoliopsida</taxon>
        <taxon>eudicotyledons</taxon>
        <taxon>Gunneridae</taxon>
        <taxon>Pentapetalae</taxon>
        <taxon>rosids</taxon>
        <taxon>malvids</taxon>
        <taxon>Sapindales</taxon>
        <taxon>Sapindaceae</taxon>
        <taxon>Hippocastanoideae</taxon>
        <taxon>Acereae</taxon>
        <taxon>Acer</taxon>
    </lineage>
</organism>
<evidence type="ECO:0000313" key="7">
    <source>
        <dbReference type="Proteomes" id="UP000323000"/>
    </source>
</evidence>
<evidence type="ECO:0000313" key="6">
    <source>
        <dbReference type="EMBL" id="TXG70084.1"/>
    </source>
</evidence>
<dbReference type="SUPFAM" id="SSF54001">
    <property type="entry name" value="Cysteine proteinases"/>
    <property type="match status" value="1"/>
</dbReference>
<reference evidence="7" key="1">
    <citation type="journal article" date="2019" name="Gigascience">
        <title>De novo genome assembly of the endangered Acer yangbiense, a plant species with extremely small populations endemic to Yunnan Province, China.</title>
        <authorList>
            <person name="Yang J."/>
            <person name="Wariss H.M."/>
            <person name="Tao L."/>
            <person name="Zhang R."/>
            <person name="Yun Q."/>
            <person name="Hollingsworth P."/>
            <person name="Dao Z."/>
            <person name="Luo G."/>
            <person name="Guo H."/>
            <person name="Ma Y."/>
            <person name="Sun W."/>
        </authorList>
    </citation>
    <scope>NUCLEOTIDE SEQUENCE [LARGE SCALE GENOMIC DNA]</scope>
    <source>
        <strain evidence="7">cv. Malutang</strain>
    </source>
</reference>
<accession>A0A5C7IMM6</accession>
<protein>
    <recommendedName>
        <fullName evidence="5">Ubiquitin-like protease family profile domain-containing protein</fullName>
    </recommendedName>
</protein>
<dbReference type="Proteomes" id="UP000323000">
    <property type="component" value="Chromosome 2"/>
</dbReference>